<dbReference type="STRING" id="657387.BH688_11510"/>
<reference evidence="1 2" key="1">
    <citation type="submission" date="2019-08" db="EMBL/GenBank/DDBJ databases">
        <title>Complete genome sequence of Kushneria sp. YCWA18, a halophilic phosphate-solubilizing bacterium isolated from Daqiao saltern in China.</title>
        <authorList>
            <person name="Du G.-X."/>
            <person name="Qu L.-Y."/>
        </authorList>
    </citation>
    <scope>NUCLEOTIDE SEQUENCE [LARGE SCALE GENOMIC DNA]</scope>
    <source>
        <strain evidence="1 2">YCWA18</strain>
    </source>
</reference>
<dbReference type="RefSeq" id="WP_070979678.1">
    <property type="nucleotide sequence ID" value="NZ_CP043420.1"/>
</dbReference>
<evidence type="ECO:0000313" key="2">
    <source>
        <dbReference type="Proteomes" id="UP000322553"/>
    </source>
</evidence>
<dbReference type="AlphaFoldDB" id="A0A1S1NT51"/>
<gene>
    <name evidence="1" type="ORF">FY550_15335</name>
</gene>
<dbReference type="Proteomes" id="UP000322553">
    <property type="component" value="Chromosome"/>
</dbReference>
<accession>A0A1S1NT51</accession>
<proteinExistence type="predicted"/>
<evidence type="ECO:0000313" key="1">
    <source>
        <dbReference type="EMBL" id="QEL12374.1"/>
    </source>
</evidence>
<dbReference type="EMBL" id="CP043420">
    <property type="protein sequence ID" value="QEL12374.1"/>
    <property type="molecule type" value="Genomic_DNA"/>
</dbReference>
<dbReference type="PROSITE" id="PS51257">
    <property type="entry name" value="PROKAR_LIPOPROTEIN"/>
    <property type="match status" value="1"/>
</dbReference>
<protein>
    <submittedName>
        <fullName evidence="1">Uncharacterized protein</fullName>
    </submittedName>
</protein>
<keyword evidence="2" id="KW-1185">Reference proteome</keyword>
<dbReference type="OrthoDB" id="5933200at2"/>
<sequence length="564" mass="61286">MKQRGLLLTTALIGSLWLGGCDQKDTSEAPLAHVPASTPFLFSSLERPDDHTLEALLKPANAALQSNILQMRQVASQLADDGSEGMARAIRIIADELENQQSYQQFARDIGLDLKGRSAFYGLGLIPVMRSTVADNERYRHFIDQLAGAAGQPLKEQTLDDVTYRTADLGDLPLQLISSVSDHTALLAIAPKTLDESTLKELLGLSLPEKSIQDSQRLSQIADNKGYQPYALGYIDIQRLATLIGKGNDPMLVALQSTSSGAELKQMDEACQADLSRLAARMPRFSTGYTQIESDHLTQRSDLSLASDIAAPFAALEVPLPGLGDASSDAPFDLAMALPVGQLRDFLNQQLKHIRNNPFNCETLADLNQQADDLAGKTHMLAIPPFGSIRGLRLVLDDITLPQDGTEPDGRGAMVLASTDPAGTLAMAQAMSPLLAGIDLSPDGSSTALPAALSALADNKPLWGAMNDRALGLAVGKDEQTRLEQLMQGESGHPGQLMKMQISDKMYANWMQLFETRMAERGNMEMSDYLSSLHSKLDRIQSMSFDLHMEDDGLVFENRTDWKP</sequence>
<organism evidence="1 2">
    <name type="scientific">Kushneria phosphatilytica</name>
    <dbReference type="NCBI Taxonomy" id="657387"/>
    <lineage>
        <taxon>Bacteria</taxon>
        <taxon>Pseudomonadati</taxon>
        <taxon>Pseudomonadota</taxon>
        <taxon>Gammaproteobacteria</taxon>
        <taxon>Oceanospirillales</taxon>
        <taxon>Halomonadaceae</taxon>
        <taxon>Kushneria</taxon>
    </lineage>
</organism>
<name>A0A1S1NT51_9GAMM</name>
<dbReference type="KEGG" id="kuy:FY550_15335"/>